<dbReference type="InterPro" id="IPR036875">
    <property type="entry name" value="Znf_CCHC_sf"/>
</dbReference>
<dbReference type="EMBL" id="GL448112">
    <property type="protein sequence ID" value="EFN85348.1"/>
    <property type="molecule type" value="Genomic_DNA"/>
</dbReference>
<dbReference type="InParanoid" id="E2BG33"/>
<name>E2BG33_HARSA</name>
<feature type="region of interest" description="Disordered" evidence="2">
    <location>
        <begin position="1"/>
        <end position="23"/>
    </location>
</feature>
<reference evidence="4 5" key="1">
    <citation type="journal article" date="2010" name="Science">
        <title>Genomic comparison of the ants Camponotus floridanus and Harpegnathos saltator.</title>
        <authorList>
            <person name="Bonasio R."/>
            <person name="Zhang G."/>
            <person name="Ye C."/>
            <person name="Mutti N.S."/>
            <person name="Fang X."/>
            <person name="Qin N."/>
            <person name="Donahue G."/>
            <person name="Yang P."/>
            <person name="Li Q."/>
            <person name="Li C."/>
            <person name="Zhang P."/>
            <person name="Huang Z."/>
            <person name="Berger S.L."/>
            <person name="Reinberg D."/>
            <person name="Wang J."/>
            <person name="Liebig J."/>
        </authorList>
    </citation>
    <scope>NUCLEOTIDE SEQUENCE [LARGE SCALE GENOMIC DNA]</scope>
    <source>
        <strain evidence="4 5">R22 G/1</strain>
    </source>
</reference>
<dbReference type="OrthoDB" id="7549643at2759"/>
<dbReference type="SUPFAM" id="SSF57756">
    <property type="entry name" value="Retrovirus zinc finger-like domains"/>
    <property type="match status" value="1"/>
</dbReference>
<feature type="region of interest" description="Disordered" evidence="2">
    <location>
        <begin position="579"/>
        <end position="632"/>
    </location>
</feature>
<dbReference type="InterPro" id="IPR021109">
    <property type="entry name" value="Peptidase_aspartic_dom_sf"/>
</dbReference>
<evidence type="ECO:0000256" key="2">
    <source>
        <dbReference type="SAM" id="MobiDB-lite"/>
    </source>
</evidence>
<keyword evidence="5" id="KW-1185">Reference proteome</keyword>
<dbReference type="SMART" id="SM00343">
    <property type="entry name" value="ZnF_C2HC"/>
    <property type="match status" value="2"/>
</dbReference>
<gene>
    <name evidence="4" type="ORF">EAI_03084</name>
</gene>
<sequence>MTHTQSPRSNNIRSYRNQNRHGGEQKTFCEHLKSARHKIGIQFDFATWEKFKEYMKPIGDYLHSVTRAMPEPVHINNVTITFTAVYGARAIIVTENTKTIEVNTESKRMSTDPSQGQQPPTKKRKVYTVNIVMQATSFDGLELITKCIDARREQMQTFAKLVKDCVRFLVTEIELRLPKKNLNEAIVKQTLFANYQEIEQNFLPKSSSRAVVRRLTQEPEVSSSSLAECLADFSKSSLGVDADRLFALLEIIIEGIEDLKNTSATTAPILARGNVGIALTEAAPVELYERDSYNRPYQEIDNVSRNTENHARLRETKDHIPLFDGSNEGKLMEFLTACDYAFEIIHPADEAVLARTIICTKLKGIALVEITNRNPHNYASLKNTLEACYARKKYSTRLHREFNYARPPGEEARVFGKRVVNLAAELYTATTEGNEYSENGKSAIHRYIKQQALVNYQLELNEKLQTIVRSRAFATLADATEAVEEKRMKGVESSNSRSNETTRFQRYVMSMPAREPPVLKCLKCGKLGHTGRECRNSRYGTRFSLPKPEGIGRVNNVIKHCTFCDKSGHTREECRNLHGKTTPAHAADTPKTRTPNVRPVQFREEKNRVARSTQSDEDSDHDEECRRRKPTRTENTPFLLDIGSAISFIKLRNFKGETLIDEEQIALTGITGYTIYTLGRFRATIQIGKAAIKHIIYVVHNDFPIDYEGILGIDFLQATGPPATIKKDS</sequence>
<keyword evidence="1" id="KW-0863">Zinc-finger</keyword>
<dbReference type="InterPro" id="IPR001878">
    <property type="entry name" value="Znf_CCHC"/>
</dbReference>
<feature type="compositionally biased region" description="Polar residues" evidence="2">
    <location>
        <begin position="111"/>
        <end position="120"/>
    </location>
</feature>
<dbReference type="Gene3D" id="4.10.60.10">
    <property type="entry name" value="Zinc finger, CCHC-type"/>
    <property type="match status" value="1"/>
</dbReference>
<dbReference type="Gene3D" id="2.40.70.10">
    <property type="entry name" value="Acid Proteases"/>
    <property type="match status" value="1"/>
</dbReference>
<keyword evidence="1" id="KW-0862">Zinc</keyword>
<dbReference type="GO" id="GO:0008270">
    <property type="term" value="F:zinc ion binding"/>
    <property type="evidence" value="ECO:0007669"/>
    <property type="project" value="UniProtKB-KW"/>
</dbReference>
<dbReference type="PROSITE" id="PS50158">
    <property type="entry name" value="ZF_CCHC"/>
    <property type="match status" value="1"/>
</dbReference>
<proteinExistence type="predicted"/>
<organism evidence="5">
    <name type="scientific">Harpegnathos saltator</name>
    <name type="common">Jerdon's jumping ant</name>
    <dbReference type="NCBI Taxonomy" id="610380"/>
    <lineage>
        <taxon>Eukaryota</taxon>
        <taxon>Metazoa</taxon>
        <taxon>Ecdysozoa</taxon>
        <taxon>Arthropoda</taxon>
        <taxon>Hexapoda</taxon>
        <taxon>Insecta</taxon>
        <taxon>Pterygota</taxon>
        <taxon>Neoptera</taxon>
        <taxon>Endopterygota</taxon>
        <taxon>Hymenoptera</taxon>
        <taxon>Apocrita</taxon>
        <taxon>Aculeata</taxon>
        <taxon>Formicoidea</taxon>
        <taxon>Formicidae</taxon>
        <taxon>Ponerinae</taxon>
        <taxon>Ponerini</taxon>
        <taxon>Harpegnathos</taxon>
    </lineage>
</organism>
<protein>
    <recommendedName>
        <fullName evidence="3">CCHC-type domain-containing protein</fullName>
    </recommendedName>
</protein>
<evidence type="ECO:0000256" key="1">
    <source>
        <dbReference type="PROSITE-ProRule" id="PRU00047"/>
    </source>
</evidence>
<feature type="domain" description="CCHC-type" evidence="3">
    <location>
        <begin position="520"/>
        <end position="536"/>
    </location>
</feature>
<feature type="region of interest" description="Disordered" evidence="2">
    <location>
        <begin position="103"/>
        <end position="123"/>
    </location>
</feature>
<dbReference type="AlphaFoldDB" id="E2BG33"/>
<dbReference type="GO" id="GO:0003676">
    <property type="term" value="F:nucleic acid binding"/>
    <property type="evidence" value="ECO:0007669"/>
    <property type="project" value="InterPro"/>
</dbReference>
<dbReference type="SUPFAM" id="SSF50630">
    <property type="entry name" value="Acid proteases"/>
    <property type="match status" value="1"/>
</dbReference>
<keyword evidence="1" id="KW-0479">Metal-binding</keyword>
<evidence type="ECO:0000259" key="3">
    <source>
        <dbReference type="PROSITE" id="PS50158"/>
    </source>
</evidence>
<evidence type="ECO:0000313" key="4">
    <source>
        <dbReference type="EMBL" id="EFN85348.1"/>
    </source>
</evidence>
<feature type="compositionally biased region" description="Polar residues" evidence="2">
    <location>
        <begin position="1"/>
        <end position="17"/>
    </location>
</feature>
<dbReference type="Proteomes" id="UP000008237">
    <property type="component" value="Unassembled WGS sequence"/>
</dbReference>
<evidence type="ECO:0000313" key="5">
    <source>
        <dbReference type="Proteomes" id="UP000008237"/>
    </source>
</evidence>
<accession>E2BG33</accession>